<sequence length="398" mass="44493">MSERRLADKKHHLDRMIGLLDGRVYYRLDAWFALHGQIPAFPLVRPWWEQSMGLNDAKPPTRADFVRALPTVPGLITRLAKLRGSVRGFLAWWDDLVAGADGMDRWSPEELIAFHRGLWAQVGERWGITLMNSVYLLSWATATSALLRRWVGEDDKRIIGGLLLGGAENRSVLGVRSAIALAELVAADPVLAARVQDDPADEVWADIVAGKHGKKVAAAATEHLRRYGDRALHDLKLEEPSAAAARHDHRHAPPDGPRWAHRRGQPRQGAGQPRRRRGRPARPVPEPGAPPGDPVAGGRAAVVRQDPRGHPLLPQPALRPDPGSAVAPRRPPGRRRSARRARRRRRPDRRGGLRRLRRHPRRRRPARHRRAQAGRAARRDRPAGPRRPAEHRLRPAGG</sequence>
<feature type="compositionally biased region" description="Basic and acidic residues" evidence="1">
    <location>
        <begin position="377"/>
        <end position="398"/>
    </location>
</feature>
<evidence type="ECO:0000313" key="3">
    <source>
        <dbReference type="Proteomes" id="UP001596512"/>
    </source>
</evidence>
<accession>A0ABW2TMR7</accession>
<dbReference type="EMBL" id="JBHTEY010000004">
    <property type="protein sequence ID" value="MFC7614444.1"/>
    <property type="molecule type" value="Genomic_DNA"/>
</dbReference>
<proteinExistence type="predicted"/>
<comment type="caution">
    <text evidence="2">The sequence shown here is derived from an EMBL/GenBank/DDBJ whole genome shotgun (WGS) entry which is preliminary data.</text>
</comment>
<dbReference type="Proteomes" id="UP001596512">
    <property type="component" value="Unassembled WGS sequence"/>
</dbReference>
<keyword evidence="3" id="KW-1185">Reference proteome</keyword>
<feature type="compositionally biased region" description="Basic residues" evidence="1">
    <location>
        <begin position="331"/>
        <end position="376"/>
    </location>
</feature>
<evidence type="ECO:0000256" key="1">
    <source>
        <dbReference type="SAM" id="MobiDB-lite"/>
    </source>
</evidence>
<protein>
    <submittedName>
        <fullName evidence="2">Uncharacterized protein</fullName>
    </submittedName>
</protein>
<feature type="compositionally biased region" description="Low complexity" evidence="1">
    <location>
        <begin position="294"/>
        <end position="304"/>
    </location>
</feature>
<reference evidence="3" key="1">
    <citation type="journal article" date="2019" name="Int. J. Syst. Evol. Microbiol.">
        <title>The Global Catalogue of Microorganisms (GCM) 10K type strain sequencing project: providing services to taxonomists for standard genome sequencing and annotation.</title>
        <authorList>
            <consortium name="The Broad Institute Genomics Platform"/>
            <consortium name="The Broad Institute Genome Sequencing Center for Infectious Disease"/>
            <person name="Wu L."/>
            <person name="Ma J."/>
        </authorList>
    </citation>
    <scope>NUCLEOTIDE SEQUENCE [LARGE SCALE GENOMIC DNA]</scope>
    <source>
        <strain evidence="3">JCM 17695</strain>
    </source>
</reference>
<organism evidence="2 3">
    <name type="scientific">Actinokineospora soli</name>
    <dbReference type="NCBI Taxonomy" id="1048753"/>
    <lineage>
        <taxon>Bacteria</taxon>
        <taxon>Bacillati</taxon>
        <taxon>Actinomycetota</taxon>
        <taxon>Actinomycetes</taxon>
        <taxon>Pseudonocardiales</taxon>
        <taxon>Pseudonocardiaceae</taxon>
        <taxon>Actinokineospora</taxon>
    </lineage>
</organism>
<feature type="compositionally biased region" description="Pro residues" evidence="1">
    <location>
        <begin position="282"/>
        <end position="293"/>
    </location>
</feature>
<feature type="region of interest" description="Disordered" evidence="1">
    <location>
        <begin position="241"/>
        <end position="398"/>
    </location>
</feature>
<evidence type="ECO:0000313" key="2">
    <source>
        <dbReference type="EMBL" id="MFC7614444.1"/>
    </source>
</evidence>
<name>A0ABW2TMR7_9PSEU</name>
<gene>
    <name evidence="2" type="ORF">ACFQV2_13855</name>
</gene>